<dbReference type="Proteomes" id="UP001220610">
    <property type="component" value="Chromosome"/>
</dbReference>
<name>A0AAJ6BGI8_9BACT</name>
<organism evidence="1 2">
    <name type="scientific">Candidatus Pseudobacter hemicellulosilyticus</name>
    <dbReference type="NCBI Taxonomy" id="3121375"/>
    <lineage>
        <taxon>Bacteria</taxon>
        <taxon>Pseudomonadati</taxon>
        <taxon>Bacteroidota</taxon>
        <taxon>Chitinophagia</taxon>
        <taxon>Chitinophagales</taxon>
        <taxon>Chitinophagaceae</taxon>
        <taxon>Pseudobacter</taxon>
    </lineage>
</organism>
<proteinExistence type="predicted"/>
<gene>
    <name evidence="1" type="ORF">P0Y53_01915</name>
</gene>
<dbReference type="InterPro" id="IPR039968">
    <property type="entry name" value="BcerS-like"/>
</dbReference>
<dbReference type="EMBL" id="CP119311">
    <property type="protein sequence ID" value="WEK36243.1"/>
    <property type="molecule type" value="Genomic_DNA"/>
</dbReference>
<protein>
    <recommendedName>
        <fullName evidence="3">N-acetyltransferase domain-containing protein</fullName>
    </recommendedName>
</protein>
<evidence type="ECO:0008006" key="3">
    <source>
        <dbReference type="Google" id="ProtNLM"/>
    </source>
</evidence>
<dbReference type="PANTHER" id="PTHR41368">
    <property type="entry name" value="PROTEIN YGHO"/>
    <property type="match status" value="1"/>
</dbReference>
<dbReference type="PANTHER" id="PTHR41368:SF1">
    <property type="entry name" value="PROTEIN YGHO"/>
    <property type="match status" value="1"/>
</dbReference>
<sequence>MQLVEVTDAATAKAFILANVEINKMDPHYIRPLDKDIRQIFDPCRNKTFAHGEVIRWILEDAQGRLIGRIAAFVNTRYTNKGDDMPVGGIGFFDCINDQRAADILFDVSKHWLMQRGMHAMDGPVNFGERDRWWGLLVHGFEEPLYCMNFNPPYYRALFEDYGFRTFYNQLCFSLEIHKPFHKKILNRHAAVAADPAFQFVHADKRRLEKFARDFAIVYNKAWAGHEGMKAMPEEQAIRMFRQMKPVMDEQIVWFVYHHKDPVAIFINLPDLNQWFKYLDGRFSLWDKLRFMRIKKTRTNTKMVGLVFGIVPEYQGKGVDGYMIVEASKVLQQLAYTQYEMQWIGDFNPKMINLARRFGETLNSRTLTTYRYLFDPLKEFNGHPLVG</sequence>
<evidence type="ECO:0000313" key="1">
    <source>
        <dbReference type="EMBL" id="WEK36243.1"/>
    </source>
</evidence>
<accession>A0AAJ6BGI8</accession>
<reference evidence="1" key="1">
    <citation type="submission" date="2023-03" db="EMBL/GenBank/DDBJ databases">
        <title>Andean soil-derived lignocellulolytic bacterial consortium as a source of novel taxa and putative plastic-active enzymes.</title>
        <authorList>
            <person name="Diaz-Garcia L."/>
            <person name="Chuvochina M."/>
            <person name="Feuerriegel G."/>
            <person name="Bunk B."/>
            <person name="Sproer C."/>
            <person name="Streit W.R."/>
            <person name="Rodriguez L.M."/>
            <person name="Overmann J."/>
            <person name="Jimenez D.J."/>
        </authorList>
    </citation>
    <scope>NUCLEOTIDE SEQUENCE</scope>
    <source>
        <strain evidence="1">MAG 7</strain>
    </source>
</reference>
<dbReference type="InterPro" id="IPR016181">
    <property type="entry name" value="Acyl_CoA_acyltransferase"/>
</dbReference>
<dbReference type="Gene3D" id="3.40.630.30">
    <property type="match status" value="1"/>
</dbReference>
<evidence type="ECO:0000313" key="2">
    <source>
        <dbReference type="Proteomes" id="UP001220610"/>
    </source>
</evidence>
<dbReference type="SUPFAM" id="SSF55729">
    <property type="entry name" value="Acyl-CoA N-acyltransferases (Nat)"/>
    <property type="match status" value="1"/>
</dbReference>
<dbReference type="AlphaFoldDB" id="A0AAJ6BGI8"/>